<dbReference type="AlphaFoldDB" id="A0A2W0HH16"/>
<name>A0A2W0HH16_9BACI</name>
<accession>A0A2W0HH16</accession>
<dbReference type="Proteomes" id="UP000248066">
    <property type="component" value="Unassembled WGS sequence"/>
</dbReference>
<protein>
    <submittedName>
        <fullName evidence="1">Uncharacterized protein</fullName>
    </submittedName>
</protein>
<dbReference type="EMBL" id="PDOF01000003">
    <property type="protein sequence ID" value="PYZ96089.1"/>
    <property type="molecule type" value="Genomic_DNA"/>
</dbReference>
<gene>
    <name evidence="1" type="ORF">CR205_17110</name>
</gene>
<organism evidence="1 2">
    <name type="scientific">Alteribacter lacisalsi</name>
    <dbReference type="NCBI Taxonomy" id="2045244"/>
    <lineage>
        <taxon>Bacteria</taxon>
        <taxon>Bacillati</taxon>
        <taxon>Bacillota</taxon>
        <taxon>Bacilli</taxon>
        <taxon>Bacillales</taxon>
        <taxon>Bacillaceae</taxon>
        <taxon>Alteribacter</taxon>
    </lineage>
</organism>
<comment type="caution">
    <text evidence="1">The sequence shown here is derived from an EMBL/GenBank/DDBJ whole genome shotgun (WGS) entry which is preliminary data.</text>
</comment>
<evidence type="ECO:0000313" key="2">
    <source>
        <dbReference type="Proteomes" id="UP000248066"/>
    </source>
</evidence>
<keyword evidence="2" id="KW-1185">Reference proteome</keyword>
<evidence type="ECO:0000313" key="1">
    <source>
        <dbReference type="EMBL" id="PYZ96089.1"/>
    </source>
</evidence>
<sequence>MYNVYCDIFLNSTENTDRCESAFLNVGKFPDFFPDTELTEVDHYYTIAEGMQAFVHKVSDMS</sequence>
<reference evidence="1 2" key="1">
    <citation type="submission" date="2017-10" db="EMBL/GenBank/DDBJ databases">
        <title>Bacillus sp. nov., a halophilic bacterium isolated from a Yangshapao Lake.</title>
        <authorList>
            <person name="Wang H."/>
        </authorList>
    </citation>
    <scope>NUCLEOTIDE SEQUENCE [LARGE SCALE GENOMIC DNA]</scope>
    <source>
        <strain evidence="1 2">YSP-3</strain>
    </source>
</reference>
<proteinExistence type="predicted"/>